<evidence type="ECO:0000313" key="2">
    <source>
        <dbReference type="Proteomes" id="UP000499080"/>
    </source>
</evidence>
<sequence length="90" mass="10259">MVGKRFTRVPTGLKAMIPDLGDKMKFQKIQELSLYLYYERRCGDSSEIFHMSSRPVGKTINTELQRKEGDSLLGLLALRIGQMLEAEGYC</sequence>
<protein>
    <submittedName>
        <fullName evidence="1">Uncharacterized protein</fullName>
    </submittedName>
</protein>
<organism evidence="1 2">
    <name type="scientific">Araneus ventricosus</name>
    <name type="common">Orbweaver spider</name>
    <name type="synonym">Epeira ventricosa</name>
    <dbReference type="NCBI Taxonomy" id="182803"/>
    <lineage>
        <taxon>Eukaryota</taxon>
        <taxon>Metazoa</taxon>
        <taxon>Ecdysozoa</taxon>
        <taxon>Arthropoda</taxon>
        <taxon>Chelicerata</taxon>
        <taxon>Arachnida</taxon>
        <taxon>Araneae</taxon>
        <taxon>Araneomorphae</taxon>
        <taxon>Entelegynae</taxon>
        <taxon>Araneoidea</taxon>
        <taxon>Araneidae</taxon>
        <taxon>Araneus</taxon>
    </lineage>
</organism>
<keyword evidence="2" id="KW-1185">Reference proteome</keyword>
<accession>A0A4Y2QCM7</accession>
<comment type="caution">
    <text evidence="1">The sequence shown here is derived from an EMBL/GenBank/DDBJ whole genome shotgun (WGS) entry which is preliminary data.</text>
</comment>
<dbReference type="Proteomes" id="UP000499080">
    <property type="component" value="Unassembled WGS sequence"/>
</dbReference>
<dbReference type="EMBL" id="BGPR01013552">
    <property type="protein sequence ID" value="GBN61131.1"/>
    <property type="molecule type" value="Genomic_DNA"/>
</dbReference>
<evidence type="ECO:0000313" key="1">
    <source>
        <dbReference type="EMBL" id="GBN61131.1"/>
    </source>
</evidence>
<proteinExistence type="predicted"/>
<gene>
    <name evidence="1" type="ORF">AVEN_213050_1</name>
</gene>
<dbReference type="AlphaFoldDB" id="A0A4Y2QCM7"/>
<name>A0A4Y2QCM7_ARAVE</name>
<reference evidence="1 2" key="1">
    <citation type="journal article" date="2019" name="Sci. Rep.">
        <title>Orb-weaving spider Araneus ventricosus genome elucidates the spidroin gene catalogue.</title>
        <authorList>
            <person name="Kono N."/>
            <person name="Nakamura H."/>
            <person name="Ohtoshi R."/>
            <person name="Moran D.A.P."/>
            <person name="Shinohara A."/>
            <person name="Yoshida Y."/>
            <person name="Fujiwara M."/>
            <person name="Mori M."/>
            <person name="Tomita M."/>
            <person name="Arakawa K."/>
        </authorList>
    </citation>
    <scope>NUCLEOTIDE SEQUENCE [LARGE SCALE GENOMIC DNA]</scope>
</reference>